<feature type="signal peptide" evidence="2">
    <location>
        <begin position="1"/>
        <end position="18"/>
    </location>
</feature>
<accession>A0AAV5GFI7</accession>
<feature type="compositionally biased region" description="Polar residues" evidence="1">
    <location>
        <begin position="27"/>
        <end position="47"/>
    </location>
</feature>
<name>A0AAV5GFI7_9BASI</name>
<evidence type="ECO:0000256" key="2">
    <source>
        <dbReference type="SAM" id="SignalP"/>
    </source>
</evidence>
<reference evidence="3 4" key="1">
    <citation type="submission" date="2021-12" db="EMBL/GenBank/DDBJ databases">
        <title>High titer production of polyol ester of fatty acids by Rhodotorula paludigena BS15 towards product separation-free biomass refinery.</title>
        <authorList>
            <person name="Mano J."/>
            <person name="Ono H."/>
            <person name="Tanaka T."/>
            <person name="Naito K."/>
            <person name="Sushida H."/>
            <person name="Ike M."/>
            <person name="Tokuyasu K."/>
            <person name="Kitaoka M."/>
        </authorList>
    </citation>
    <scope>NUCLEOTIDE SEQUENCE [LARGE SCALE GENOMIC DNA]</scope>
    <source>
        <strain evidence="3 4">BS15</strain>
    </source>
</reference>
<evidence type="ECO:0000256" key="1">
    <source>
        <dbReference type="SAM" id="MobiDB-lite"/>
    </source>
</evidence>
<keyword evidence="4" id="KW-1185">Reference proteome</keyword>
<proteinExistence type="predicted"/>
<evidence type="ECO:0000313" key="4">
    <source>
        <dbReference type="Proteomes" id="UP001342314"/>
    </source>
</evidence>
<dbReference type="EMBL" id="BQKY01000002">
    <property type="protein sequence ID" value="GJN88114.1"/>
    <property type="molecule type" value="Genomic_DNA"/>
</dbReference>
<feature type="compositionally biased region" description="Basic and acidic residues" evidence="1">
    <location>
        <begin position="132"/>
        <end position="147"/>
    </location>
</feature>
<feature type="region of interest" description="Disordered" evidence="1">
    <location>
        <begin position="27"/>
        <end position="59"/>
    </location>
</feature>
<dbReference type="Proteomes" id="UP001342314">
    <property type="component" value="Unassembled WGS sequence"/>
</dbReference>
<organism evidence="3 4">
    <name type="scientific">Rhodotorula paludigena</name>
    <dbReference type="NCBI Taxonomy" id="86838"/>
    <lineage>
        <taxon>Eukaryota</taxon>
        <taxon>Fungi</taxon>
        <taxon>Dikarya</taxon>
        <taxon>Basidiomycota</taxon>
        <taxon>Pucciniomycotina</taxon>
        <taxon>Microbotryomycetes</taxon>
        <taxon>Sporidiobolales</taxon>
        <taxon>Sporidiobolaceae</taxon>
        <taxon>Rhodotorula</taxon>
    </lineage>
</organism>
<comment type="caution">
    <text evidence="3">The sequence shown here is derived from an EMBL/GenBank/DDBJ whole genome shotgun (WGS) entry which is preliminary data.</text>
</comment>
<keyword evidence="2" id="KW-0732">Signal</keyword>
<feature type="chain" id="PRO_5043685999" evidence="2">
    <location>
        <begin position="19"/>
        <end position="256"/>
    </location>
</feature>
<feature type="compositionally biased region" description="Low complexity" evidence="1">
    <location>
        <begin position="171"/>
        <end position="182"/>
    </location>
</feature>
<gene>
    <name evidence="3" type="ORF">Rhopal_001070-T1</name>
</gene>
<feature type="region of interest" description="Disordered" evidence="1">
    <location>
        <begin position="119"/>
        <end position="188"/>
    </location>
</feature>
<dbReference type="AlphaFoldDB" id="A0AAV5GFI7"/>
<protein>
    <submittedName>
        <fullName evidence="3">Uncharacterized protein</fullName>
    </submittedName>
</protein>
<evidence type="ECO:0000313" key="3">
    <source>
        <dbReference type="EMBL" id="GJN88114.1"/>
    </source>
</evidence>
<sequence length="256" mass="26126">MKSILVWILAALSGFVFALPLPQSSSPSDVASTGGVSDSLSSHNQQYPDPADCVSYGSDGLAADGRDRAGYDADGYDSDGFGHDGLDKAGNMNGTYALDSNGFDKDGYNLQGRDREGYNALGYNADGFNRNGYDRNGYDRNDKDPRGIARSRFSVRGLGSRSPIVPPEGNSCSSTSSTSSSSDPETLKQLGLNLPDLQDQLGPVPINTNALLDDVYAAQTGDSTGAAGAAPPAATANAVPAGGGGMGAVSGASPVA</sequence>